<keyword evidence="4 10" id="KW-0436">Ligase</keyword>
<feature type="binding site" evidence="12">
    <location>
        <position position="305"/>
    </location>
    <ligand>
        <name>Mg(2+)</name>
        <dbReference type="ChEBI" id="CHEBI:18420"/>
        <label>1</label>
    </ligand>
</feature>
<dbReference type="AlphaFoldDB" id="A0A9D1XBZ3"/>
<dbReference type="PANTHER" id="PTHR23132">
    <property type="entry name" value="D-ALANINE--D-ALANINE LIGASE"/>
    <property type="match status" value="1"/>
</dbReference>
<dbReference type="PROSITE" id="PS50975">
    <property type="entry name" value="ATP_GRASP"/>
    <property type="match status" value="1"/>
</dbReference>
<dbReference type="InterPro" id="IPR011127">
    <property type="entry name" value="Dala_Dala_lig_N"/>
</dbReference>
<feature type="active site" evidence="11">
    <location>
        <position position="13"/>
    </location>
</feature>
<comment type="cofactor">
    <cofactor evidence="12">
        <name>Mg(2+)</name>
        <dbReference type="ChEBI" id="CHEBI:18420"/>
    </cofactor>
    <cofactor evidence="12">
        <name>Mn(2+)</name>
        <dbReference type="ChEBI" id="CHEBI:29035"/>
    </cofactor>
    <text evidence="12">Binds 2 magnesium or manganese ions per subunit.</text>
</comment>
<evidence type="ECO:0000256" key="9">
    <source>
        <dbReference type="ARBA" id="ARBA00023316"/>
    </source>
</evidence>
<sequence length="358" mass="39057">MKIIVLAGGTSTEREVSIVSGTMVCKALREKGHQALLVDIFCGVEVPQVDEELFMEAYDVDQAAAYMRSFDSHLEEIQAGRREFFGPNVLELCQYADLVFLALHGSNGEDGKVQAAFDLFGIRYTGTGYLSSAIAMDKALTKQFFREHGVPTPAGISLVKGEGSTKLADYGMSLPVVVKPCCGGSSVGVSIVSTEQEYQEALEQAFSYEEELVIEEYVSGREFSVGVVAGKAYPVIEIAPIEGFYDYTNKYKAGSTVETCPAELDGEKTREMQRYAEEGAAALKIETYCRLDFMMNGEGKIYCLEANTLPGMTPTSLLPQEAQVLGMNFADLCDHLVEISLKKYENPGSMAGAAKEKR</sequence>
<evidence type="ECO:0000256" key="7">
    <source>
        <dbReference type="ARBA" id="ARBA00022960"/>
    </source>
</evidence>
<dbReference type="Gene3D" id="3.30.1490.20">
    <property type="entry name" value="ATP-grasp fold, A domain"/>
    <property type="match status" value="1"/>
</dbReference>
<dbReference type="EC" id="6.3.2.4" evidence="10"/>
<dbReference type="InterPro" id="IPR011095">
    <property type="entry name" value="Dala_Dala_lig_C"/>
</dbReference>
<evidence type="ECO:0000313" key="15">
    <source>
        <dbReference type="EMBL" id="HIX76341.1"/>
    </source>
</evidence>
<keyword evidence="6 13" id="KW-0067">ATP-binding</keyword>
<dbReference type="NCBIfam" id="TIGR01205">
    <property type="entry name" value="D_ala_D_alaTIGR"/>
    <property type="match status" value="1"/>
</dbReference>
<feature type="domain" description="ATP-grasp" evidence="14">
    <location>
        <begin position="142"/>
        <end position="338"/>
    </location>
</feature>
<dbReference type="HAMAP" id="MF_00047">
    <property type="entry name" value="Dala_Dala_lig"/>
    <property type="match status" value="1"/>
</dbReference>
<evidence type="ECO:0000256" key="3">
    <source>
        <dbReference type="ARBA" id="ARBA00022490"/>
    </source>
</evidence>
<dbReference type="Gene3D" id="3.40.50.20">
    <property type="match status" value="1"/>
</dbReference>
<evidence type="ECO:0000256" key="8">
    <source>
        <dbReference type="ARBA" id="ARBA00022984"/>
    </source>
</evidence>
<feature type="binding site" evidence="12">
    <location>
        <position position="307"/>
    </location>
    <ligand>
        <name>Mg(2+)</name>
        <dbReference type="ChEBI" id="CHEBI:18420"/>
        <label>2</label>
    </ligand>
</feature>
<dbReference type="SUPFAM" id="SSF52440">
    <property type="entry name" value="PreATP-grasp domain"/>
    <property type="match status" value="1"/>
</dbReference>
<dbReference type="Pfam" id="PF01820">
    <property type="entry name" value="Dala_Dala_lig_N"/>
    <property type="match status" value="1"/>
</dbReference>
<dbReference type="PROSITE" id="PS00843">
    <property type="entry name" value="DALA_DALA_LIGASE_1"/>
    <property type="match status" value="1"/>
</dbReference>
<keyword evidence="12" id="KW-0460">Magnesium</keyword>
<dbReference type="InterPro" id="IPR011761">
    <property type="entry name" value="ATP-grasp"/>
</dbReference>
<feature type="active site" evidence="11">
    <location>
        <position position="316"/>
    </location>
</feature>
<dbReference type="GO" id="GO:0009252">
    <property type="term" value="P:peptidoglycan biosynthetic process"/>
    <property type="evidence" value="ECO:0007669"/>
    <property type="project" value="UniProtKB-UniRule"/>
</dbReference>
<dbReference type="InterPro" id="IPR016185">
    <property type="entry name" value="PreATP-grasp_dom_sf"/>
</dbReference>
<evidence type="ECO:0000256" key="5">
    <source>
        <dbReference type="ARBA" id="ARBA00022741"/>
    </source>
</evidence>
<evidence type="ECO:0000256" key="10">
    <source>
        <dbReference type="HAMAP-Rule" id="MF_00047"/>
    </source>
</evidence>
<dbReference type="GO" id="GO:0071555">
    <property type="term" value="P:cell wall organization"/>
    <property type="evidence" value="ECO:0007669"/>
    <property type="project" value="UniProtKB-KW"/>
</dbReference>
<gene>
    <name evidence="10" type="primary">ddl</name>
    <name evidence="15" type="ORF">H9734_01895</name>
</gene>
<dbReference type="NCBIfam" id="NF002378">
    <property type="entry name" value="PRK01372.1"/>
    <property type="match status" value="1"/>
</dbReference>
<comment type="function">
    <text evidence="10">Cell wall formation.</text>
</comment>
<name>A0A9D1XBZ3_9FIRM</name>
<dbReference type="GO" id="GO:0005737">
    <property type="term" value="C:cytoplasm"/>
    <property type="evidence" value="ECO:0007669"/>
    <property type="project" value="UniProtKB-SubCell"/>
</dbReference>
<keyword evidence="12" id="KW-0464">Manganese</keyword>
<comment type="caution">
    <text evidence="15">The sequence shown here is derived from an EMBL/GenBank/DDBJ whole genome shotgun (WGS) entry which is preliminary data.</text>
</comment>
<reference evidence="15" key="2">
    <citation type="submission" date="2021-04" db="EMBL/GenBank/DDBJ databases">
        <authorList>
            <person name="Gilroy R."/>
        </authorList>
    </citation>
    <scope>NUCLEOTIDE SEQUENCE</scope>
    <source>
        <strain evidence="15">CHK183-1962</strain>
    </source>
</reference>
<dbReference type="GO" id="GO:0008360">
    <property type="term" value="P:regulation of cell shape"/>
    <property type="evidence" value="ECO:0007669"/>
    <property type="project" value="UniProtKB-KW"/>
</dbReference>
<dbReference type="PIRSF" id="PIRSF039102">
    <property type="entry name" value="Ddl/VanB"/>
    <property type="match status" value="1"/>
</dbReference>
<keyword evidence="7 10" id="KW-0133">Cell shape</keyword>
<keyword evidence="9 10" id="KW-0961">Cell wall biogenesis/degradation</keyword>
<keyword evidence="3 10" id="KW-0963">Cytoplasm</keyword>
<dbReference type="SUPFAM" id="SSF56059">
    <property type="entry name" value="Glutathione synthetase ATP-binding domain-like"/>
    <property type="match status" value="1"/>
</dbReference>
<comment type="catalytic activity">
    <reaction evidence="10">
        <text>2 D-alanine + ATP = D-alanyl-D-alanine + ADP + phosphate + H(+)</text>
        <dbReference type="Rhea" id="RHEA:11224"/>
        <dbReference type="ChEBI" id="CHEBI:15378"/>
        <dbReference type="ChEBI" id="CHEBI:30616"/>
        <dbReference type="ChEBI" id="CHEBI:43474"/>
        <dbReference type="ChEBI" id="CHEBI:57416"/>
        <dbReference type="ChEBI" id="CHEBI:57822"/>
        <dbReference type="ChEBI" id="CHEBI:456216"/>
        <dbReference type="EC" id="6.3.2.4"/>
    </reaction>
</comment>
<accession>A0A9D1XBZ3</accession>
<evidence type="ECO:0000256" key="11">
    <source>
        <dbReference type="PIRSR" id="PIRSR039102-1"/>
    </source>
</evidence>
<feature type="binding site" evidence="12">
    <location>
        <position position="305"/>
    </location>
    <ligand>
        <name>Mg(2+)</name>
        <dbReference type="ChEBI" id="CHEBI:18420"/>
        <label>2</label>
    </ligand>
</feature>
<keyword evidence="5 13" id="KW-0547">Nucleotide-binding</keyword>
<dbReference type="InterPro" id="IPR000291">
    <property type="entry name" value="D-Ala_lig_Van_CS"/>
</dbReference>
<feature type="active site" evidence="11">
    <location>
        <position position="185"/>
    </location>
</feature>
<dbReference type="GO" id="GO:0008716">
    <property type="term" value="F:D-alanine-D-alanine ligase activity"/>
    <property type="evidence" value="ECO:0007669"/>
    <property type="project" value="UniProtKB-UniRule"/>
</dbReference>
<dbReference type="PANTHER" id="PTHR23132:SF23">
    <property type="entry name" value="D-ALANINE--D-ALANINE LIGASE B"/>
    <property type="match status" value="1"/>
</dbReference>
<evidence type="ECO:0000256" key="2">
    <source>
        <dbReference type="ARBA" id="ARBA00010871"/>
    </source>
</evidence>
<dbReference type="GO" id="GO:0005524">
    <property type="term" value="F:ATP binding"/>
    <property type="evidence" value="ECO:0007669"/>
    <property type="project" value="UniProtKB-UniRule"/>
</dbReference>
<dbReference type="EMBL" id="DXEK01000028">
    <property type="protein sequence ID" value="HIX76341.1"/>
    <property type="molecule type" value="Genomic_DNA"/>
</dbReference>
<dbReference type="SMART" id="SM01209">
    <property type="entry name" value="GARS_A"/>
    <property type="match status" value="1"/>
</dbReference>
<dbReference type="Pfam" id="PF07478">
    <property type="entry name" value="Dala_Dala_lig_C"/>
    <property type="match status" value="1"/>
</dbReference>
<evidence type="ECO:0000256" key="13">
    <source>
        <dbReference type="PROSITE-ProRule" id="PRU00409"/>
    </source>
</evidence>
<evidence type="ECO:0000256" key="4">
    <source>
        <dbReference type="ARBA" id="ARBA00022598"/>
    </source>
</evidence>
<dbReference type="InterPro" id="IPR013815">
    <property type="entry name" value="ATP_grasp_subdomain_1"/>
</dbReference>
<evidence type="ECO:0000256" key="1">
    <source>
        <dbReference type="ARBA" id="ARBA00004496"/>
    </source>
</evidence>
<feature type="binding site" evidence="12">
    <location>
        <position position="292"/>
    </location>
    <ligand>
        <name>Mg(2+)</name>
        <dbReference type="ChEBI" id="CHEBI:18420"/>
        <label>1</label>
    </ligand>
</feature>
<keyword evidence="8 10" id="KW-0573">Peptidoglycan synthesis</keyword>
<evidence type="ECO:0000256" key="6">
    <source>
        <dbReference type="ARBA" id="ARBA00022840"/>
    </source>
</evidence>
<dbReference type="GO" id="GO:0046872">
    <property type="term" value="F:metal ion binding"/>
    <property type="evidence" value="ECO:0007669"/>
    <property type="project" value="UniProtKB-KW"/>
</dbReference>
<evidence type="ECO:0000256" key="12">
    <source>
        <dbReference type="PIRSR" id="PIRSR039102-3"/>
    </source>
</evidence>
<protein>
    <recommendedName>
        <fullName evidence="10">D-alanine--D-alanine ligase</fullName>
        <ecNumber evidence="10">6.3.2.4</ecNumber>
    </recommendedName>
    <alternativeName>
        <fullName evidence="10">D-Ala-D-Ala ligase</fullName>
    </alternativeName>
    <alternativeName>
        <fullName evidence="10">D-alanylalanine synthetase</fullName>
    </alternativeName>
</protein>
<dbReference type="Gene3D" id="3.30.470.20">
    <property type="entry name" value="ATP-grasp fold, B domain"/>
    <property type="match status" value="1"/>
</dbReference>
<organism evidence="15 16">
    <name type="scientific">Candidatus Fusicatenibacter merdavium</name>
    <dbReference type="NCBI Taxonomy" id="2838600"/>
    <lineage>
        <taxon>Bacteria</taxon>
        <taxon>Bacillati</taxon>
        <taxon>Bacillota</taxon>
        <taxon>Clostridia</taxon>
        <taxon>Lachnospirales</taxon>
        <taxon>Lachnospiraceae</taxon>
        <taxon>Fusicatenibacter</taxon>
    </lineage>
</organism>
<dbReference type="InterPro" id="IPR005905">
    <property type="entry name" value="D_ala_D_ala"/>
</dbReference>
<evidence type="ECO:0000259" key="14">
    <source>
        <dbReference type="PROSITE" id="PS50975"/>
    </source>
</evidence>
<comment type="subcellular location">
    <subcellularLocation>
        <location evidence="1 10">Cytoplasm</location>
    </subcellularLocation>
</comment>
<comment type="pathway">
    <text evidence="10">Cell wall biogenesis; peptidoglycan biosynthesis.</text>
</comment>
<proteinExistence type="inferred from homology"/>
<evidence type="ECO:0000313" key="16">
    <source>
        <dbReference type="Proteomes" id="UP000886890"/>
    </source>
</evidence>
<reference evidence="15" key="1">
    <citation type="journal article" date="2021" name="PeerJ">
        <title>Extensive microbial diversity within the chicken gut microbiome revealed by metagenomics and culture.</title>
        <authorList>
            <person name="Gilroy R."/>
            <person name="Ravi A."/>
            <person name="Getino M."/>
            <person name="Pursley I."/>
            <person name="Horton D.L."/>
            <person name="Alikhan N.F."/>
            <person name="Baker D."/>
            <person name="Gharbi K."/>
            <person name="Hall N."/>
            <person name="Watson M."/>
            <person name="Adriaenssens E.M."/>
            <person name="Foster-Nyarko E."/>
            <person name="Jarju S."/>
            <person name="Secka A."/>
            <person name="Antonio M."/>
            <person name="Oren A."/>
            <person name="Chaudhuri R.R."/>
            <person name="La Ragione R."/>
            <person name="Hildebrand F."/>
            <person name="Pallen M.J."/>
        </authorList>
    </citation>
    <scope>NUCLEOTIDE SEQUENCE</scope>
    <source>
        <strain evidence="15">CHK183-1962</strain>
    </source>
</reference>
<dbReference type="Proteomes" id="UP000886890">
    <property type="component" value="Unassembled WGS sequence"/>
</dbReference>
<keyword evidence="12" id="KW-0479">Metal-binding</keyword>
<comment type="similarity">
    <text evidence="2 10">Belongs to the D-alanine--D-alanine ligase family.</text>
</comment>